<keyword evidence="1" id="KW-1185">Reference proteome</keyword>
<name>A0A914PTT9_9BILA</name>
<dbReference type="Proteomes" id="UP000887578">
    <property type="component" value="Unplaced"/>
</dbReference>
<reference evidence="2" key="1">
    <citation type="submission" date="2022-11" db="UniProtKB">
        <authorList>
            <consortium name="WormBaseParasite"/>
        </authorList>
    </citation>
    <scope>IDENTIFICATION</scope>
</reference>
<proteinExistence type="predicted"/>
<organism evidence="1 2">
    <name type="scientific">Panagrolaimus davidi</name>
    <dbReference type="NCBI Taxonomy" id="227884"/>
    <lineage>
        <taxon>Eukaryota</taxon>
        <taxon>Metazoa</taxon>
        <taxon>Ecdysozoa</taxon>
        <taxon>Nematoda</taxon>
        <taxon>Chromadorea</taxon>
        <taxon>Rhabditida</taxon>
        <taxon>Tylenchina</taxon>
        <taxon>Panagrolaimomorpha</taxon>
        <taxon>Panagrolaimoidea</taxon>
        <taxon>Panagrolaimidae</taxon>
        <taxon>Panagrolaimus</taxon>
    </lineage>
</organism>
<accession>A0A914PTT9</accession>
<evidence type="ECO:0000313" key="2">
    <source>
        <dbReference type="WBParaSite" id="PDA_v2.g21642.t1"/>
    </source>
</evidence>
<dbReference type="WBParaSite" id="PDA_v2.g21642.t1">
    <property type="protein sequence ID" value="PDA_v2.g21642.t1"/>
    <property type="gene ID" value="PDA_v2.g21642"/>
</dbReference>
<protein>
    <submittedName>
        <fullName evidence="2">Uncharacterized protein</fullName>
    </submittedName>
</protein>
<sequence>MFTEIKLKIGGELGCVCIVLNSYRFYPLYKYFVVSAVSHGFENVQIIDTISALFYASLWNLNNLPENCDIIQQNRWFKDFKLWQKRSDIVTLKDSIDFNKTTIESKIKEGLLCDEAIVIHHKSYSTERMKNYFPNFDYFSVEGYEKNVGALYKARMMGNDPDLNYLDVESKHGTSVILRIDDVEILRIEYGEILPLTKIFEYELPAANSILTVT</sequence>
<dbReference type="AlphaFoldDB" id="A0A914PTT9"/>
<evidence type="ECO:0000313" key="1">
    <source>
        <dbReference type="Proteomes" id="UP000887578"/>
    </source>
</evidence>